<dbReference type="GO" id="GO:0046933">
    <property type="term" value="F:proton-transporting ATP synthase activity, rotational mechanism"/>
    <property type="evidence" value="ECO:0007669"/>
    <property type="project" value="UniProtKB-UniRule"/>
</dbReference>
<evidence type="ECO:0000256" key="12">
    <source>
        <dbReference type="ARBA" id="ARBA00023310"/>
    </source>
</evidence>
<evidence type="ECO:0000256" key="3">
    <source>
        <dbReference type="ARBA" id="ARBA00022448"/>
    </source>
</evidence>
<evidence type="ECO:0000256" key="8">
    <source>
        <dbReference type="ARBA" id="ARBA00022781"/>
    </source>
</evidence>
<keyword evidence="5 13" id="KW-0997">Cell inner membrane</keyword>
<keyword evidence="16" id="KW-1185">Reference proteome</keyword>
<dbReference type="PANTHER" id="PTHR42823">
    <property type="entry name" value="ATP SYNTHASE SUBUNIT A, CHLOROPLASTIC"/>
    <property type="match status" value="1"/>
</dbReference>
<keyword evidence="6 13" id="KW-0138">CF(0)</keyword>
<dbReference type="NCBIfam" id="TIGR01131">
    <property type="entry name" value="ATP_synt_6_or_A"/>
    <property type="match status" value="1"/>
</dbReference>
<reference evidence="16" key="2">
    <citation type="submission" date="2011-01" db="EMBL/GenBank/DDBJ databases">
        <title>The complete genome of Nitratifractor salsuginis DSM 16511.</title>
        <authorList>
            <consortium name="US DOE Joint Genome Institute (JGI-PGF)"/>
            <person name="Lucas S."/>
            <person name="Copeland A."/>
            <person name="Lapidus A."/>
            <person name="Bruce D."/>
            <person name="Goodwin L."/>
            <person name="Pitluck S."/>
            <person name="Kyrpides N."/>
            <person name="Mavromatis K."/>
            <person name="Ivanova N."/>
            <person name="Mikhailova N."/>
            <person name="Zeytun A."/>
            <person name="Detter J.C."/>
            <person name="Tapia R."/>
            <person name="Han C."/>
            <person name="Land M."/>
            <person name="Hauser L."/>
            <person name="Markowitz V."/>
            <person name="Cheng J.-F."/>
            <person name="Hugenholtz P."/>
            <person name="Woyke T."/>
            <person name="Wu D."/>
            <person name="Tindall B."/>
            <person name="Schuetze A."/>
            <person name="Brambilla E."/>
            <person name="Klenk H.-P."/>
            <person name="Eisen J.A."/>
        </authorList>
    </citation>
    <scope>NUCLEOTIDE SEQUENCE [LARGE SCALE GENOMIC DNA]</scope>
    <source>
        <strain evidence="16">DSM 16511 / JCM 12458 / E9I37-1</strain>
    </source>
</reference>
<evidence type="ECO:0000256" key="1">
    <source>
        <dbReference type="ARBA" id="ARBA00004141"/>
    </source>
</evidence>
<dbReference type="PROSITE" id="PS00449">
    <property type="entry name" value="ATPASE_A"/>
    <property type="match status" value="1"/>
</dbReference>
<evidence type="ECO:0000256" key="4">
    <source>
        <dbReference type="ARBA" id="ARBA00022475"/>
    </source>
</evidence>
<dbReference type="eggNOG" id="COG0356">
    <property type="taxonomic scope" value="Bacteria"/>
</dbReference>
<dbReference type="RefSeq" id="WP_013553665.1">
    <property type="nucleotide sequence ID" value="NC_014935.1"/>
</dbReference>
<dbReference type="PANTHER" id="PTHR42823:SF3">
    <property type="entry name" value="ATP SYNTHASE SUBUNIT A, CHLOROPLASTIC"/>
    <property type="match status" value="1"/>
</dbReference>
<dbReference type="EMBL" id="CP002452">
    <property type="protein sequence ID" value="ADV45971.1"/>
    <property type="molecule type" value="Genomic_DNA"/>
</dbReference>
<evidence type="ECO:0000256" key="9">
    <source>
        <dbReference type="ARBA" id="ARBA00022989"/>
    </source>
</evidence>
<proteinExistence type="inferred from homology"/>
<dbReference type="GO" id="GO:0005886">
    <property type="term" value="C:plasma membrane"/>
    <property type="evidence" value="ECO:0007669"/>
    <property type="project" value="UniProtKB-SubCell"/>
</dbReference>
<keyword evidence="8 13" id="KW-0375">Hydrogen ion transport</keyword>
<keyword evidence="11 13" id="KW-0472">Membrane</keyword>
<dbReference type="SUPFAM" id="SSF81336">
    <property type="entry name" value="F1F0 ATP synthase subunit A"/>
    <property type="match status" value="1"/>
</dbReference>
<evidence type="ECO:0000256" key="10">
    <source>
        <dbReference type="ARBA" id="ARBA00023065"/>
    </source>
</evidence>
<evidence type="ECO:0000256" key="6">
    <source>
        <dbReference type="ARBA" id="ARBA00022547"/>
    </source>
</evidence>
<evidence type="ECO:0000256" key="14">
    <source>
        <dbReference type="RuleBase" id="RU000483"/>
    </source>
</evidence>
<feature type="transmembrane region" description="Helical" evidence="13">
    <location>
        <begin position="75"/>
        <end position="98"/>
    </location>
</feature>
<dbReference type="GO" id="GO:0042777">
    <property type="term" value="P:proton motive force-driven plasma membrane ATP synthesis"/>
    <property type="evidence" value="ECO:0007669"/>
    <property type="project" value="TreeGrafter"/>
</dbReference>
<dbReference type="Proteomes" id="UP000008633">
    <property type="component" value="Chromosome"/>
</dbReference>
<keyword evidence="9 13" id="KW-1133">Transmembrane helix</keyword>
<comment type="subunit">
    <text evidence="13">F-type ATPases have 2 components, CF(1) - the catalytic core - and CF(0) - the membrane proton channel. CF(1) has five subunits: alpha(3), beta(3), gamma(1), delta(1), epsilon(1). CF(0) has three main subunits: a(1), b(2) and c(9-12). The alpha and beta chains form an alternating ring which encloses part of the gamma chain. CF(1) is attached to CF(0) by a central stalk formed by the gamma and epsilon chains, while a peripheral stalk is formed by the delta and b chains.</text>
</comment>
<comment type="subcellular location">
    <subcellularLocation>
        <location evidence="13">Cell inner membrane</location>
        <topology evidence="13">Multi-pass membrane protein</topology>
    </subcellularLocation>
    <subcellularLocation>
        <location evidence="14">Cell membrane</location>
        <topology evidence="14">Multi-pass membrane protein</topology>
    </subcellularLocation>
    <subcellularLocation>
        <location evidence="1">Membrane</location>
        <topology evidence="1">Multi-pass membrane protein</topology>
    </subcellularLocation>
</comment>
<dbReference type="FunFam" id="1.20.120.220:FF:000006">
    <property type="entry name" value="ATP synthase subunit a"/>
    <property type="match status" value="1"/>
</dbReference>
<evidence type="ECO:0000313" key="15">
    <source>
        <dbReference type="EMBL" id="ADV45971.1"/>
    </source>
</evidence>
<feature type="transmembrane region" description="Helical" evidence="13">
    <location>
        <begin position="200"/>
        <end position="221"/>
    </location>
</feature>
<protein>
    <recommendedName>
        <fullName evidence="13 14">ATP synthase subunit a</fullName>
    </recommendedName>
    <alternativeName>
        <fullName evidence="13">ATP synthase F0 sector subunit a</fullName>
    </alternativeName>
    <alternativeName>
        <fullName evidence="13">F-ATPase subunit 6</fullName>
    </alternativeName>
</protein>
<dbReference type="OrthoDB" id="9789241at2"/>
<dbReference type="PRINTS" id="PR00123">
    <property type="entry name" value="ATPASEA"/>
</dbReference>
<organism evidence="15 16">
    <name type="scientific">Nitratifractor salsuginis (strain DSM 16511 / JCM 12458 / E9I37-1)</name>
    <dbReference type="NCBI Taxonomy" id="749222"/>
    <lineage>
        <taxon>Bacteria</taxon>
        <taxon>Pseudomonadati</taxon>
        <taxon>Campylobacterota</taxon>
        <taxon>Epsilonproteobacteria</taxon>
        <taxon>Campylobacterales</taxon>
        <taxon>Sulfurovaceae</taxon>
        <taxon>Nitratifractor</taxon>
    </lineage>
</organism>
<feature type="transmembrane region" description="Helical" evidence="13">
    <location>
        <begin position="15"/>
        <end position="35"/>
    </location>
</feature>
<comment type="function">
    <text evidence="13 14">Key component of the proton channel; it plays a direct role in the translocation of protons across the membrane.</text>
</comment>
<dbReference type="STRING" id="749222.Nitsa_0704"/>
<dbReference type="InterPro" id="IPR023011">
    <property type="entry name" value="ATP_synth_F0_asu_AS"/>
</dbReference>
<comment type="similarity">
    <text evidence="2 13 14">Belongs to the ATPase A chain family.</text>
</comment>
<dbReference type="NCBIfam" id="NF004481">
    <property type="entry name" value="PRK05815.2-3"/>
    <property type="match status" value="1"/>
</dbReference>
<evidence type="ECO:0000256" key="7">
    <source>
        <dbReference type="ARBA" id="ARBA00022692"/>
    </source>
</evidence>
<name>E6X1W3_NITSE</name>
<keyword evidence="12 13" id="KW-0066">ATP synthesis</keyword>
<accession>E6X1W3</accession>
<dbReference type="GO" id="GO:0045259">
    <property type="term" value="C:proton-transporting ATP synthase complex"/>
    <property type="evidence" value="ECO:0007669"/>
    <property type="project" value="UniProtKB-KW"/>
</dbReference>
<dbReference type="KEGG" id="nsa:Nitsa_0704"/>
<reference evidence="15 16" key="1">
    <citation type="journal article" date="2011" name="Stand. Genomic Sci.">
        <title>Complete genome sequence of Nitratifractor salsuginis type strain (E9I37-1).</title>
        <authorList>
            <person name="Anderson I."/>
            <person name="Sikorski J."/>
            <person name="Zeytun A."/>
            <person name="Nolan M."/>
            <person name="Lapidus A."/>
            <person name="Lucas S."/>
            <person name="Hammon N."/>
            <person name="Deshpande S."/>
            <person name="Cheng J.F."/>
            <person name="Tapia R."/>
            <person name="Han C."/>
            <person name="Goodwin L."/>
            <person name="Pitluck S."/>
            <person name="Liolios K."/>
            <person name="Pagani I."/>
            <person name="Ivanova N."/>
            <person name="Huntemann M."/>
            <person name="Mavromatis K."/>
            <person name="Ovchinikova G."/>
            <person name="Pati A."/>
            <person name="Chen A."/>
            <person name="Palaniappan K."/>
            <person name="Land M."/>
            <person name="Hauser L."/>
            <person name="Brambilla E.M."/>
            <person name="Ngatchou-Djao O.D."/>
            <person name="Rohde M."/>
            <person name="Tindall B.J."/>
            <person name="Goker M."/>
            <person name="Detter J.C."/>
            <person name="Woyke T."/>
            <person name="Bristow J."/>
            <person name="Eisen J.A."/>
            <person name="Markowitz V."/>
            <person name="Hugenholtz P."/>
            <person name="Klenk H.P."/>
            <person name="Kyrpides N.C."/>
        </authorList>
    </citation>
    <scope>NUCLEOTIDE SEQUENCE [LARGE SCALE GENOMIC DNA]</scope>
    <source>
        <strain evidence="16">DSM 16511 / JCM 12458 / E9I37-1</strain>
    </source>
</reference>
<feature type="transmembrane region" description="Helical" evidence="13">
    <location>
        <begin position="175"/>
        <end position="194"/>
    </location>
</feature>
<evidence type="ECO:0000256" key="2">
    <source>
        <dbReference type="ARBA" id="ARBA00006810"/>
    </source>
</evidence>
<dbReference type="Pfam" id="PF00119">
    <property type="entry name" value="ATP-synt_A"/>
    <property type="match status" value="1"/>
</dbReference>
<dbReference type="AlphaFoldDB" id="E6X1W3"/>
<dbReference type="HOGENOM" id="CLU_041018_2_2_7"/>
<gene>
    <name evidence="13" type="primary">atpB</name>
    <name evidence="15" type="ordered locus">Nitsa_0704</name>
</gene>
<dbReference type="CDD" id="cd00310">
    <property type="entry name" value="ATP-synt_Fo_a_6"/>
    <property type="match status" value="1"/>
</dbReference>
<dbReference type="Gene3D" id="1.20.120.220">
    <property type="entry name" value="ATP synthase, F0 complex, subunit A"/>
    <property type="match status" value="1"/>
</dbReference>
<sequence length="240" mass="26118">MEGVFTFIGAILGEGSGQVVGHLLLVAIIIMWLAFKAVSNLKAVPDGTQNVMEAYLGGVIAMGKDVIGEELSRKYLPLVATIGLFVLVCNLIGIIPGFESPTNNINVTLPLALVVFIYYNYEGIKKQGVVHYFAHFAGPVKALSPLMFPIEVVSHISRIVSLSFRLFGNIKGDDLFLWVLLMLVPWIVPLPGFLLLTFSALLQTFVFMILTYVYLAGAVALEEEHPEKAPEPVVDTLGAV</sequence>
<evidence type="ECO:0000256" key="13">
    <source>
        <dbReference type="HAMAP-Rule" id="MF_01393"/>
    </source>
</evidence>
<dbReference type="InterPro" id="IPR035908">
    <property type="entry name" value="F0_ATP_A_sf"/>
</dbReference>
<keyword evidence="3 13" id="KW-0813">Transport</keyword>
<keyword evidence="10 13" id="KW-0406">Ion transport</keyword>
<evidence type="ECO:0000256" key="5">
    <source>
        <dbReference type="ARBA" id="ARBA00022519"/>
    </source>
</evidence>
<dbReference type="HAMAP" id="MF_01393">
    <property type="entry name" value="ATP_synth_a_bact"/>
    <property type="match status" value="1"/>
</dbReference>
<keyword evidence="7 13" id="KW-0812">Transmembrane</keyword>
<evidence type="ECO:0000313" key="16">
    <source>
        <dbReference type="Proteomes" id="UP000008633"/>
    </source>
</evidence>
<evidence type="ECO:0000256" key="11">
    <source>
        <dbReference type="ARBA" id="ARBA00023136"/>
    </source>
</evidence>
<keyword evidence="4 13" id="KW-1003">Cell membrane</keyword>
<dbReference type="InterPro" id="IPR000568">
    <property type="entry name" value="ATP_synth_F0_asu"/>
</dbReference>
<feature type="transmembrane region" description="Helical" evidence="13">
    <location>
        <begin position="104"/>
        <end position="121"/>
    </location>
</feature>
<dbReference type="InterPro" id="IPR045082">
    <property type="entry name" value="ATP_syn_F0_a_bact/chloroplast"/>
</dbReference>